<gene>
    <name evidence="1" type="ORF">T472_0211925</name>
</gene>
<evidence type="ECO:0000313" key="1">
    <source>
        <dbReference type="EMBL" id="ETA80465.1"/>
    </source>
</evidence>
<organism evidence="1 2">
    <name type="scientific">Youngiibacter fragilis 232.1</name>
    <dbReference type="NCBI Taxonomy" id="994573"/>
    <lineage>
        <taxon>Bacteria</taxon>
        <taxon>Bacillati</taxon>
        <taxon>Bacillota</taxon>
        <taxon>Clostridia</taxon>
        <taxon>Eubacteriales</taxon>
        <taxon>Clostridiaceae</taxon>
        <taxon>Youngiibacter</taxon>
    </lineage>
</organism>
<accession>V7I2J4</accession>
<dbReference type="eggNOG" id="ENOG503372K">
    <property type="taxonomic scope" value="Bacteria"/>
</dbReference>
<reference evidence="1 2" key="1">
    <citation type="journal article" date="2014" name="Genome Announc.">
        <title>Genome Sequence of Youngiibacter fragilis, the Type Strain of the Genus Youngiibacter.</title>
        <authorList>
            <person name="Wawrik C.B."/>
            <person name="Callaghan A.V."/>
            <person name="Stamps B.W."/>
            <person name="Wawrik B."/>
        </authorList>
    </citation>
    <scope>NUCLEOTIDE SEQUENCE [LARGE SCALE GENOMIC DNA]</scope>
    <source>
        <strain evidence="1 2">232.1</strain>
    </source>
</reference>
<dbReference type="Proteomes" id="UP000017747">
    <property type="component" value="Unassembled WGS sequence"/>
</dbReference>
<keyword evidence="2" id="KW-1185">Reference proteome</keyword>
<dbReference type="RefSeq" id="WP_023386709.1">
    <property type="nucleotide sequence ID" value="NZ_AXUN02000181.1"/>
</dbReference>
<dbReference type="STRING" id="994573.T472_0211925"/>
<comment type="caution">
    <text evidence="1">The sequence shown here is derived from an EMBL/GenBank/DDBJ whole genome shotgun (WGS) entry which is preliminary data.</text>
</comment>
<name>V7I2J4_9CLOT</name>
<evidence type="ECO:0000313" key="2">
    <source>
        <dbReference type="Proteomes" id="UP000017747"/>
    </source>
</evidence>
<dbReference type="AlphaFoldDB" id="V7I2J4"/>
<dbReference type="PATRIC" id="fig|994573.3.peg.2216"/>
<proteinExistence type="predicted"/>
<dbReference type="OrthoDB" id="1551157at2"/>
<dbReference type="Gene3D" id="6.10.140.1630">
    <property type="match status" value="1"/>
</dbReference>
<sequence length="73" mass="7431">MSNVKNYTEQGGEKTVIGGELEIVTGGKLSFSGSEMKPAAMQADSVASTVAGVVVDLNALISKLKAAGIMLSE</sequence>
<protein>
    <submittedName>
        <fullName evidence="1">Head fiber protein</fullName>
    </submittedName>
</protein>
<dbReference type="EMBL" id="AXUN02000181">
    <property type="protein sequence ID" value="ETA80465.1"/>
    <property type="molecule type" value="Genomic_DNA"/>
</dbReference>